<keyword evidence="2" id="KW-0443">Lipid metabolism</keyword>
<name>A0AAN8YIK1_SOLBU</name>
<dbReference type="GO" id="GO:0009395">
    <property type="term" value="P:phospholipid catabolic process"/>
    <property type="evidence" value="ECO:0007669"/>
    <property type="project" value="TreeGrafter"/>
</dbReference>
<reference evidence="3 4" key="1">
    <citation type="submission" date="2024-02" db="EMBL/GenBank/DDBJ databases">
        <title>de novo genome assembly of Solanum bulbocastanum strain 11H21.</title>
        <authorList>
            <person name="Hosaka A.J."/>
        </authorList>
    </citation>
    <scope>NUCLEOTIDE SEQUENCE [LARGE SCALE GENOMIC DNA]</scope>
    <source>
        <tissue evidence="3">Young leaves</tissue>
    </source>
</reference>
<dbReference type="PANTHER" id="PTHR18896:SF169">
    <property type="entry name" value="PHOSPHOLIPASE D"/>
    <property type="match status" value="1"/>
</dbReference>
<dbReference type="AlphaFoldDB" id="A0AAN8YIK1"/>
<dbReference type="Gene3D" id="3.30.870.10">
    <property type="entry name" value="Endonuclease Chain A"/>
    <property type="match status" value="1"/>
</dbReference>
<dbReference type="SUPFAM" id="SSF56024">
    <property type="entry name" value="Phospholipase D/nuclease"/>
    <property type="match status" value="1"/>
</dbReference>
<dbReference type="PANTHER" id="PTHR18896">
    <property type="entry name" value="PHOSPHOLIPASE D"/>
    <property type="match status" value="1"/>
</dbReference>
<dbReference type="Proteomes" id="UP001371456">
    <property type="component" value="Unassembled WGS sequence"/>
</dbReference>
<keyword evidence="1" id="KW-0677">Repeat</keyword>
<dbReference type="EMBL" id="JBANQN010000003">
    <property type="protein sequence ID" value="KAK6793930.1"/>
    <property type="molecule type" value="Genomic_DNA"/>
</dbReference>
<proteinExistence type="predicted"/>
<keyword evidence="4" id="KW-1185">Reference proteome</keyword>
<evidence type="ECO:0000256" key="2">
    <source>
        <dbReference type="ARBA" id="ARBA00023098"/>
    </source>
</evidence>
<organism evidence="3 4">
    <name type="scientific">Solanum bulbocastanum</name>
    <name type="common">Wild potato</name>
    <dbReference type="NCBI Taxonomy" id="147425"/>
    <lineage>
        <taxon>Eukaryota</taxon>
        <taxon>Viridiplantae</taxon>
        <taxon>Streptophyta</taxon>
        <taxon>Embryophyta</taxon>
        <taxon>Tracheophyta</taxon>
        <taxon>Spermatophyta</taxon>
        <taxon>Magnoliopsida</taxon>
        <taxon>eudicotyledons</taxon>
        <taxon>Gunneridae</taxon>
        <taxon>Pentapetalae</taxon>
        <taxon>asterids</taxon>
        <taxon>lamiids</taxon>
        <taxon>Solanales</taxon>
        <taxon>Solanaceae</taxon>
        <taxon>Solanoideae</taxon>
        <taxon>Solaneae</taxon>
        <taxon>Solanum</taxon>
    </lineage>
</organism>
<dbReference type="GO" id="GO:0004630">
    <property type="term" value="F:phospholipase D activity"/>
    <property type="evidence" value="ECO:0007669"/>
    <property type="project" value="TreeGrafter"/>
</dbReference>
<dbReference type="InterPro" id="IPR015679">
    <property type="entry name" value="PLipase_D_fam"/>
</dbReference>
<evidence type="ECO:0000313" key="4">
    <source>
        <dbReference type="Proteomes" id="UP001371456"/>
    </source>
</evidence>
<dbReference type="GO" id="GO:0005886">
    <property type="term" value="C:plasma membrane"/>
    <property type="evidence" value="ECO:0007669"/>
    <property type="project" value="TreeGrafter"/>
</dbReference>
<gene>
    <name evidence="3" type="ORF">RDI58_007383</name>
</gene>
<protein>
    <submittedName>
        <fullName evidence="3">Uncharacterized protein</fullName>
    </submittedName>
</protein>
<evidence type="ECO:0000256" key="1">
    <source>
        <dbReference type="ARBA" id="ARBA00022737"/>
    </source>
</evidence>
<evidence type="ECO:0000313" key="3">
    <source>
        <dbReference type="EMBL" id="KAK6793930.1"/>
    </source>
</evidence>
<comment type="caution">
    <text evidence="3">The sequence shown here is derived from an EMBL/GenBank/DDBJ whole genome shotgun (WGS) entry which is preliminary data.</text>
</comment>
<accession>A0AAN8YIK1</accession>
<sequence length="101" mass="11601">MSLISLLFIQRTSRDRETWNVQIFRSIDGAVVTNFPVNPKEASKVGLVTGKNNVINQSIHDAYISAIRRAKNFIYIENQYFIGSCYGWRLQMISSLRTSEL</sequence>